<dbReference type="EMBL" id="JBHLYR010000020">
    <property type="protein sequence ID" value="MFB9991556.1"/>
    <property type="molecule type" value="Genomic_DNA"/>
</dbReference>
<dbReference type="PANTHER" id="PTHR46825:SF7">
    <property type="entry name" value="D-ALANYL-D-ALANINE CARBOXYPEPTIDASE"/>
    <property type="match status" value="1"/>
</dbReference>
<comment type="caution">
    <text evidence="2">The sequence shown here is derived from an EMBL/GenBank/DDBJ whole genome shotgun (WGS) entry which is preliminary data.</text>
</comment>
<evidence type="ECO:0000313" key="2">
    <source>
        <dbReference type="EMBL" id="MFB9991556.1"/>
    </source>
</evidence>
<dbReference type="InterPro" id="IPR001466">
    <property type="entry name" value="Beta-lactam-related"/>
</dbReference>
<dbReference type="GO" id="GO:0016787">
    <property type="term" value="F:hydrolase activity"/>
    <property type="evidence" value="ECO:0007669"/>
    <property type="project" value="UniProtKB-KW"/>
</dbReference>
<dbReference type="PANTHER" id="PTHR46825">
    <property type="entry name" value="D-ALANYL-D-ALANINE-CARBOXYPEPTIDASE/ENDOPEPTIDASE AMPH"/>
    <property type="match status" value="1"/>
</dbReference>
<name>A0ABV6AY81_9DEIO</name>
<dbReference type="EC" id="3.-.-.-" evidence="2"/>
<dbReference type="Pfam" id="PF00144">
    <property type="entry name" value="Beta-lactamase"/>
    <property type="match status" value="1"/>
</dbReference>
<sequence>MKQLERGGTSASAVAPPLPATTVAQLDTLIQKAIQDKNLPGVMVGVWIPAQGEYQVAFGAANLNTGQARQVTDSFRIASITKTFTATAILQLADQGLLSTQDLLAQWFPDFPHADLITVQDLLRMRSGLAEFADESVLNGYYHRPLEPFTAQDALRLAAARAASFTPPQQKTVYTNTNFVLLQQIVERVSGQDINSYLQTHVMEPLRLRHTFYATDPVLPGPLHGYSFDARTESFRDMTQLNPQVPGGAGAVVSTLDDLHPYMRALYAGTLLQPATQVERLRGEQIEGAPPFVQYGEGLMHIGPFCGHNGTIFGFSSDAFYLPSQDAVIVVNVNRLDQDDQSHSTQLFLKVTKLLFPQEVPW</sequence>
<evidence type="ECO:0000313" key="3">
    <source>
        <dbReference type="Proteomes" id="UP001589733"/>
    </source>
</evidence>
<keyword evidence="3" id="KW-1185">Reference proteome</keyword>
<accession>A0ABV6AY81</accession>
<organism evidence="2 3">
    <name type="scientific">Deinococcus oregonensis</name>
    <dbReference type="NCBI Taxonomy" id="1805970"/>
    <lineage>
        <taxon>Bacteria</taxon>
        <taxon>Thermotogati</taxon>
        <taxon>Deinococcota</taxon>
        <taxon>Deinococci</taxon>
        <taxon>Deinococcales</taxon>
        <taxon>Deinococcaceae</taxon>
        <taxon>Deinococcus</taxon>
    </lineage>
</organism>
<dbReference type="InterPro" id="IPR050491">
    <property type="entry name" value="AmpC-like"/>
</dbReference>
<dbReference type="Proteomes" id="UP001589733">
    <property type="component" value="Unassembled WGS sequence"/>
</dbReference>
<dbReference type="Gene3D" id="3.40.710.10">
    <property type="entry name" value="DD-peptidase/beta-lactamase superfamily"/>
    <property type="match status" value="1"/>
</dbReference>
<proteinExistence type="predicted"/>
<dbReference type="RefSeq" id="WP_380006786.1">
    <property type="nucleotide sequence ID" value="NZ_JBHLYR010000020.1"/>
</dbReference>
<feature type="domain" description="Beta-lactamase-related" evidence="1">
    <location>
        <begin position="26"/>
        <end position="347"/>
    </location>
</feature>
<evidence type="ECO:0000259" key="1">
    <source>
        <dbReference type="Pfam" id="PF00144"/>
    </source>
</evidence>
<dbReference type="SUPFAM" id="SSF56601">
    <property type="entry name" value="beta-lactamase/transpeptidase-like"/>
    <property type="match status" value="1"/>
</dbReference>
<reference evidence="2 3" key="1">
    <citation type="submission" date="2024-09" db="EMBL/GenBank/DDBJ databases">
        <authorList>
            <person name="Sun Q."/>
            <person name="Mori K."/>
        </authorList>
    </citation>
    <scope>NUCLEOTIDE SEQUENCE [LARGE SCALE GENOMIC DNA]</scope>
    <source>
        <strain evidence="2 3">JCM 13503</strain>
    </source>
</reference>
<gene>
    <name evidence="2" type="ORF">ACFFLM_06190</name>
</gene>
<protein>
    <submittedName>
        <fullName evidence="2">Serine hydrolase domain-containing protein</fullName>
        <ecNumber evidence="2">3.-.-.-</ecNumber>
    </submittedName>
</protein>
<dbReference type="InterPro" id="IPR012338">
    <property type="entry name" value="Beta-lactam/transpept-like"/>
</dbReference>
<keyword evidence="2" id="KW-0378">Hydrolase</keyword>